<dbReference type="Pfam" id="PF00391">
    <property type="entry name" value="PEP-utilizers"/>
    <property type="match status" value="1"/>
</dbReference>
<keyword evidence="5" id="KW-0670">Pyruvate</keyword>
<dbReference type="InterPro" id="IPR008279">
    <property type="entry name" value="PEP-util_enz_mobile_dom"/>
</dbReference>
<dbReference type="EMBL" id="FOKI01000001">
    <property type="protein sequence ID" value="SFA71719.1"/>
    <property type="molecule type" value="Genomic_DNA"/>
</dbReference>
<evidence type="ECO:0000256" key="2">
    <source>
        <dbReference type="ARBA" id="ARBA00022840"/>
    </source>
</evidence>
<dbReference type="Gene3D" id="3.50.30.10">
    <property type="entry name" value="Phosphohistidine domain"/>
    <property type="match status" value="1"/>
</dbReference>
<evidence type="ECO:0000259" key="3">
    <source>
        <dbReference type="Pfam" id="PF00391"/>
    </source>
</evidence>
<organism evidence="5 6">
    <name type="scientific">Clostridium frigidicarnis</name>
    <dbReference type="NCBI Taxonomy" id="84698"/>
    <lineage>
        <taxon>Bacteria</taxon>
        <taxon>Bacillati</taxon>
        <taxon>Bacillota</taxon>
        <taxon>Clostridia</taxon>
        <taxon>Eubacteriales</taxon>
        <taxon>Clostridiaceae</taxon>
        <taxon>Clostridium</taxon>
    </lineage>
</organism>
<keyword evidence="1" id="KW-0547">Nucleotide-binding</keyword>
<dbReference type="Pfam" id="PF01326">
    <property type="entry name" value="PPDK_N"/>
    <property type="match status" value="1"/>
</dbReference>
<sequence length="873" mass="98251">MSDLIVIFKDIEKKDLKLVGGKGLNLGLMTQAGFKIPEGFCVSTVAYDRYISKVIDNKLFKDLDSFKIEDTTLIKNISKDIRKLIESTILEEEIEGEILKALNAFKKDTSFAVRSSATAEDLKNASFAGQQDTYLNINGKEEVLNHVKKCFASLYSERAVIYRIKNNIKHSDVKMCVVVQRLINPVSSGIVFTADPVSNNHDILTIDAGYGLGEALVSGIITPDLYKVNKTNFKIIEKTLGKKEKKIISIDNGGTIEEEIPKDLRNTQVLRADQILDLTVIAKKIESFYHCPQDIEWCIDESDNIYITQSRAITSLYPKPYVHVNEGKRVYISFNHIQVMPKPIKPLGQSILKYLLPFGKDLNNLEVESPWACSIGGRLYLDYTYILNNFICRKIAPIALNKVDEKMASGIHEFINRRDNSLDKTEKVTNISLVKNVNYIFNECRKGKKSLEGDNVLKNVEDFIFRKISIIEDIVNNSDNKVGAVKKCTSVLMRDVFTNVVPFIVPALKAMSNLKDYGTLEEVNKIVKGLEGNITTEMGLKVGDLGDLVRIHPDLLKALEENPLDSGLKIINSYGDEVVIDAFNEFFDKFGPRGVGEIDITNDRYSEDPSAIISTVISNAKNFNHMEHRKRYNSLIEDAKKTCKEIVKNQKSHSDKRSAMKLIETFRRGMPLREHPKYTLIKCFWIFKKALLQEGEKLKNNNLIDSKYDIYYLSLDEIDDVIKNNKDYKYLISKRKEDYKYYETLTAPRVILSNGEIMKGNANKNKSDNALNGTPVSSGVVEGIARVILNPNEGQIKEGEILIAPFTDPGWTPLFVNSKGLVLEVGGLMTHGAVVAREYGIPAVVSVDDATKFIKTGDKIRVNGDEGTVEIIK</sequence>
<dbReference type="InterPro" id="IPR002192">
    <property type="entry name" value="PPDK_AMP/ATP-bd"/>
</dbReference>
<dbReference type="Gene3D" id="3.30.1490.20">
    <property type="entry name" value="ATP-grasp fold, A domain"/>
    <property type="match status" value="1"/>
</dbReference>
<dbReference type="InterPro" id="IPR051549">
    <property type="entry name" value="PEP_Utilizing_Enz"/>
</dbReference>
<evidence type="ECO:0000259" key="4">
    <source>
        <dbReference type="Pfam" id="PF01326"/>
    </source>
</evidence>
<dbReference type="GO" id="GO:0005524">
    <property type="term" value="F:ATP binding"/>
    <property type="evidence" value="ECO:0007669"/>
    <property type="project" value="UniProtKB-KW"/>
</dbReference>
<evidence type="ECO:0000256" key="1">
    <source>
        <dbReference type="ARBA" id="ARBA00022741"/>
    </source>
</evidence>
<proteinExistence type="predicted"/>
<dbReference type="STRING" id="84698.SAMN04488528_1001179"/>
<accession>A0A1I0V5V5</accession>
<keyword evidence="6" id="KW-1185">Reference proteome</keyword>
<dbReference type="Proteomes" id="UP000198619">
    <property type="component" value="Unassembled WGS sequence"/>
</dbReference>
<name>A0A1I0V5V5_9CLOT</name>
<dbReference type="InterPro" id="IPR036637">
    <property type="entry name" value="Phosphohistidine_dom_sf"/>
</dbReference>
<dbReference type="PANTHER" id="PTHR43615">
    <property type="entry name" value="PHOSPHOENOLPYRUVATE SYNTHASE-RELATED"/>
    <property type="match status" value="1"/>
</dbReference>
<dbReference type="OrthoDB" id="9765468at2"/>
<feature type="domain" description="Pyruvate phosphate dikinase AMP/ATP-binding" evidence="4">
    <location>
        <begin position="17"/>
        <end position="317"/>
    </location>
</feature>
<dbReference type="GO" id="GO:0016301">
    <property type="term" value="F:kinase activity"/>
    <property type="evidence" value="ECO:0007669"/>
    <property type="project" value="InterPro"/>
</dbReference>
<dbReference type="PANTHER" id="PTHR43615:SF1">
    <property type="entry name" value="PPDK_N DOMAIN-CONTAINING PROTEIN"/>
    <property type="match status" value="1"/>
</dbReference>
<dbReference type="Gene3D" id="3.30.470.20">
    <property type="entry name" value="ATP-grasp fold, B domain"/>
    <property type="match status" value="1"/>
</dbReference>
<dbReference type="SUPFAM" id="SSF56059">
    <property type="entry name" value="Glutathione synthetase ATP-binding domain-like"/>
    <property type="match status" value="1"/>
</dbReference>
<reference evidence="5 6" key="1">
    <citation type="submission" date="2016-10" db="EMBL/GenBank/DDBJ databases">
        <authorList>
            <person name="de Groot N.N."/>
        </authorList>
    </citation>
    <scope>NUCLEOTIDE SEQUENCE [LARGE SCALE GENOMIC DNA]</scope>
    <source>
        <strain evidence="5 6">DSM 12271</strain>
    </source>
</reference>
<keyword evidence="2" id="KW-0067">ATP-binding</keyword>
<dbReference type="RefSeq" id="WP_090037835.1">
    <property type="nucleotide sequence ID" value="NZ_FOKI01000001.1"/>
</dbReference>
<dbReference type="AlphaFoldDB" id="A0A1I0V5V5"/>
<protein>
    <submittedName>
        <fullName evidence="5">Phosphoenolpyruvate synthase</fullName>
    </submittedName>
</protein>
<dbReference type="InterPro" id="IPR013815">
    <property type="entry name" value="ATP_grasp_subdomain_1"/>
</dbReference>
<evidence type="ECO:0000313" key="5">
    <source>
        <dbReference type="EMBL" id="SFA71719.1"/>
    </source>
</evidence>
<feature type="domain" description="PEP-utilising enzyme mobile" evidence="3">
    <location>
        <begin position="796"/>
        <end position="867"/>
    </location>
</feature>
<evidence type="ECO:0000313" key="6">
    <source>
        <dbReference type="Proteomes" id="UP000198619"/>
    </source>
</evidence>
<gene>
    <name evidence="5" type="ORF">SAMN04488528_1001179</name>
</gene>
<dbReference type="SUPFAM" id="SSF52009">
    <property type="entry name" value="Phosphohistidine domain"/>
    <property type="match status" value="1"/>
</dbReference>
<dbReference type="FunFam" id="3.30.1490.20:FF:000010">
    <property type="entry name" value="Phosphoenolpyruvate synthase"/>
    <property type="match status" value="1"/>
</dbReference>